<name>A0A9I9E968_CUCME</name>
<evidence type="ECO:0000313" key="1">
    <source>
        <dbReference type="EnsemblPlants" id="MELO3C030383.2.1"/>
    </source>
</evidence>
<reference evidence="1" key="1">
    <citation type="submission" date="2023-03" db="UniProtKB">
        <authorList>
            <consortium name="EnsemblPlants"/>
        </authorList>
    </citation>
    <scope>IDENTIFICATION</scope>
</reference>
<dbReference type="Gramene" id="MELO3C030383.2.1">
    <property type="protein sequence ID" value="MELO3C030383.2.1"/>
    <property type="gene ID" value="MELO3C030383.2"/>
</dbReference>
<protein>
    <submittedName>
        <fullName evidence="1">Uncharacterized protein</fullName>
    </submittedName>
</protein>
<proteinExistence type="predicted"/>
<organism evidence="1">
    <name type="scientific">Cucumis melo</name>
    <name type="common">Muskmelon</name>
    <dbReference type="NCBI Taxonomy" id="3656"/>
    <lineage>
        <taxon>Eukaryota</taxon>
        <taxon>Viridiplantae</taxon>
        <taxon>Streptophyta</taxon>
        <taxon>Embryophyta</taxon>
        <taxon>Tracheophyta</taxon>
        <taxon>Spermatophyta</taxon>
        <taxon>Magnoliopsida</taxon>
        <taxon>eudicotyledons</taxon>
        <taxon>Gunneridae</taxon>
        <taxon>Pentapetalae</taxon>
        <taxon>rosids</taxon>
        <taxon>fabids</taxon>
        <taxon>Cucurbitales</taxon>
        <taxon>Cucurbitaceae</taxon>
        <taxon>Benincaseae</taxon>
        <taxon>Cucumis</taxon>
    </lineage>
</organism>
<dbReference type="AlphaFoldDB" id="A0A9I9E968"/>
<accession>A0A9I9E968</accession>
<dbReference type="EnsemblPlants" id="MELO3C030383.2.1">
    <property type="protein sequence ID" value="MELO3C030383.2.1"/>
    <property type="gene ID" value="MELO3C030383.2"/>
</dbReference>
<sequence length="73" mass="8556">MLRTEKLLARHDMMQLVQYNPRTSVNHKIRGVRTIFDSLPFTRGQYPDIMVACMLHTQKLVGSSIYSINEEKF</sequence>